<dbReference type="AlphaFoldDB" id="A0AAD3CD36"/>
<keyword evidence="3" id="KW-1185">Reference proteome</keyword>
<feature type="compositionally biased region" description="Low complexity" evidence="1">
    <location>
        <begin position="877"/>
        <end position="897"/>
    </location>
</feature>
<dbReference type="PRINTS" id="PR01217">
    <property type="entry name" value="PRICHEXTENSN"/>
</dbReference>
<accession>A0AAD3CD36</accession>
<dbReference type="Proteomes" id="UP001054902">
    <property type="component" value="Unassembled WGS sequence"/>
</dbReference>
<reference evidence="2 3" key="1">
    <citation type="journal article" date="2021" name="Sci. Rep.">
        <title>The genome of the diatom Chaetoceros tenuissimus carries an ancient integrated fragment of an extant virus.</title>
        <authorList>
            <person name="Hongo Y."/>
            <person name="Kimura K."/>
            <person name="Takaki Y."/>
            <person name="Yoshida Y."/>
            <person name="Baba S."/>
            <person name="Kobayashi G."/>
            <person name="Nagasaki K."/>
            <person name="Hano T."/>
            <person name="Tomaru Y."/>
        </authorList>
    </citation>
    <scope>NUCLEOTIDE SEQUENCE [LARGE SCALE GENOMIC DNA]</scope>
    <source>
        <strain evidence="2 3">NIES-3715</strain>
    </source>
</reference>
<evidence type="ECO:0000313" key="2">
    <source>
        <dbReference type="EMBL" id="GFH43538.1"/>
    </source>
</evidence>
<proteinExistence type="predicted"/>
<name>A0AAD3CD36_9STRA</name>
<feature type="compositionally biased region" description="Low complexity" evidence="1">
    <location>
        <begin position="911"/>
        <end position="938"/>
    </location>
</feature>
<comment type="caution">
    <text evidence="2">The sequence shown here is derived from an EMBL/GenBank/DDBJ whole genome shotgun (WGS) entry which is preliminary data.</text>
</comment>
<protein>
    <submittedName>
        <fullName evidence="2">Uncharacterized protein</fullName>
    </submittedName>
</protein>
<feature type="region of interest" description="Disordered" evidence="1">
    <location>
        <begin position="832"/>
        <end position="944"/>
    </location>
</feature>
<organism evidence="2 3">
    <name type="scientific">Chaetoceros tenuissimus</name>
    <dbReference type="NCBI Taxonomy" id="426638"/>
    <lineage>
        <taxon>Eukaryota</taxon>
        <taxon>Sar</taxon>
        <taxon>Stramenopiles</taxon>
        <taxon>Ochrophyta</taxon>
        <taxon>Bacillariophyta</taxon>
        <taxon>Coscinodiscophyceae</taxon>
        <taxon>Chaetocerotophycidae</taxon>
        <taxon>Chaetocerotales</taxon>
        <taxon>Chaetocerotaceae</taxon>
        <taxon>Chaetoceros</taxon>
    </lineage>
</organism>
<evidence type="ECO:0000313" key="3">
    <source>
        <dbReference type="Proteomes" id="UP001054902"/>
    </source>
</evidence>
<gene>
    <name evidence="2" type="ORF">CTEN210_00011</name>
</gene>
<evidence type="ECO:0000256" key="1">
    <source>
        <dbReference type="SAM" id="MobiDB-lite"/>
    </source>
</evidence>
<sequence length="1074" mass="117217">MKITDSLSLIAVFGSIFQNSHAESTNYTSTETDPFDDVVRIRDASNKSSGSAVFQGIERQFSTRYPLDRQSDVWNKLSTFESFKTDDRLFSTGSNGRKTLSKLHYMVLPIYWNGQMWASQKMDMNAINIAMQQTVNQYNSQSWNKFSLTYTLIPQTEHPLSSATRIFQTYSGARNILQNLGYTQYEDYDGIIIIYNKKGSGDFCCTGGKAVLGGFLATVSYSPSMGLLRHEIGHNLGHEHHNLNHYNYRNSRPDAPGITDGFDMMSGGNSYFRSDFGVASKWFFNWVGSENIVSMQPEGSTNACPNCKDSGTFTVKAFDQWDSPPSENDVFGIHIPIFTQYDEYWQNDLVYSYWLSYRTGVDGKLSDGLSIHLAWFEIESGMPFGAYFDSLNYDVVGGTTDKSDSELVANSCYHIDPAPFVMDRDLISANAVRPVVCVNSINKNSDITVSVYFLDPDEVMKPNQDIASYSTSCSTSSRTPETFTLDATKTNMIHVDSMGKDGQVTISLASTQGNSKAYFYDGYPYSPVNLGSNPSYGSMKRLWSSAFVQSECDTYNGATVVKISSNLAKPFALNEIELYDESGNNVVSDAECFASSSSEISNGDPNCLNDGNTGFIGESCNSYSGENVKGNFVFCVFPETRVSGIRIWPAKYRSAGSITYWQRNLNVEVYGTVEGLTSINDYKNVGMNGVAFKGLLGSVLFKGDFSASQKDPVYKTIALESLPYNDCSGSDNTTPASTTYSALFGEMYTVIPSIPSAPAGSKIQATFSCRNWSCLPNQYNANGKCNQCPPNFTSSGSITSILQCQPCPVNTYLSHPHATECVYKAGMVNTRPPSTAAPTSTPTNAPTAFPTAAPTARPTSAPVQGSPTKKPTPPTTSPTHAPTTSPTASPRSSTKAPVIAKTPLPTPVPTASPTNAPTSNPTASPTSSPTSKPTASPTEIPTANSCDEVGGAKFFLKDFQGSPILKNCFWLAKKNASRKQSICSNTYTISPHQVAKNVCYSTCNTCHLLNVEESSTDKFLLKTKIKNGVEKPVKKTCQWLSKKGDSVKRRICNKNKSAFGFEPAKKVCPVTCDA</sequence>
<dbReference type="SUPFAM" id="SSF55486">
    <property type="entry name" value="Metalloproteases ('zincins'), catalytic domain"/>
    <property type="match status" value="1"/>
</dbReference>
<dbReference type="EMBL" id="BLLK01000002">
    <property type="protein sequence ID" value="GFH43538.1"/>
    <property type="molecule type" value="Genomic_DNA"/>
</dbReference>
<feature type="compositionally biased region" description="Low complexity" evidence="1">
    <location>
        <begin position="832"/>
        <end position="869"/>
    </location>
</feature>